<evidence type="ECO:0000313" key="2">
    <source>
        <dbReference type="EMBL" id="CAD18898.1"/>
    </source>
</evidence>
<dbReference type="EMBL" id="AJ421696">
    <property type="protein sequence ID" value="CAD18856.1"/>
    <property type="molecule type" value="Genomic_DNA"/>
</dbReference>
<dbReference type="AlphaFoldDB" id="Q8VL59"/>
<dbReference type="EMBL" id="AJ421777">
    <property type="protein sequence ID" value="CAD18898.1"/>
    <property type="molecule type" value="Genomic_DNA"/>
</dbReference>
<proteinExistence type="predicted"/>
<accession>Q8VL59</accession>
<dbReference type="RefSeq" id="WP_009872187.1">
    <property type="nucleotide sequence ID" value="NC_022106.1"/>
</dbReference>
<dbReference type="PATRIC" id="fig|813.31.peg.894"/>
<reference evidence="2" key="1">
    <citation type="journal article" date="2002" name="FEMS Microbiol. Lett.">
        <title>Identification and characterization of a novel Chlamydia trachomatis reticulate body protein.</title>
        <authorList>
            <person name="Shaw A.C."/>
            <person name="Larsen M.R."/>
            <person name="Roepstorff P."/>
            <person name="Christiansen G."/>
            <person name="Birkelund S."/>
        </authorList>
    </citation>
    <scope>NUCLEOTIDE SEQUENCE</scope>
    <source>
        <strain evidence="1">A/HAR-13</strain>
        <strain evidence="2">D/UW-3/Cx</strain>
    </source>
</reference>
<protein>
    <submittedName>
        <fullName evidence="2">7 kDa reticulate body protein</fullName>
    </submittedName>
</protein>
<gene>
    <name evidence="2" type="primary">rbp_7</name>
</gene>
<sequence>MQHTIMLSLENDNDKLASMMDRVVAASSSILSASKDSESNRQFTISKAPDKEAPCRVSYVAASALSE</sequence>
<evidence type="ECO:0000313" key="1">
    <source>
        <dbReference type="EMBL" id="CAD18856.1"/>
    </source>
</evidence>
<dbReference type="NCBIfam" id="NF033210">
    <property type="entry name" value="RBP7"/>
    <property type="match status" value="1"/>
</dbReference>
<name>Q8VL59_CHLTH</name>
<organism evidence="2">
    <name type="scientific">Chlamydia trachomatis</name>
    <dbReference type="NCBI Taxonomy" id="813"/>
    <lineage>
        <taxon>Bacteria</taxon>
        <taxon>Pseudomonadati</taxon>
        <taxon>Chlamydiota</taxon>
        <taxon>Chlamydiia</taxon>
        <taxon>Chlamydiales</taxon>
        <taxon>Chlamydiaceae</taxon>
        <taxon>Chlamydia/Chlamydophila group</taxon>
        <taxon>Chlamydia</taxon>
    </lineage>
</organism>